<keyword evidence="3 5" id="KW-1133">Transmembrane helix</keyword>
<dbReference type="AlphaFoldDB" id="A0A0H5RBZ2"/>
<comment type="subcellular location">
    <subcellularLocation>
        <location evidence="1">Membrane</location>
        <topology evidence="1">Multi-pass membrane protein</topology>
    </subcellularLocation>
</comment>
<keyword evidence="4 5" id="KW-0472">Membrane</keyword>
<evidence type="ECO:0000256" key="6">
    <source>
        <dbReference type="SAM" id="SignalP"/>
    </source>
</evidence>
<evidence type="ECO:0000256" key="2">
    <source>
        <dbReference type="ARBA" id="ARBA00022692"/>
    </source>
</evidence>
<keyword evidence="2 5" id="KW-0812">Transmembrane</keyword>
<dbReference type="PANTHER" id="PTHR16950:SF16">
    <property type="entry name" value="ZINC TRANSPORTER ZIP13"/>
    <property type="match status" value="1"/>
</dbReference>
<feature type="transmembrane region" description="Helical" evidence="5">
    <location>
        <begin position="116"/>
        <end position="135"/>
    </location>
</feature>
<dbReference type="PANTHER" id="PTHR16950">
    <property type="entry name" value="ZINC TRANSPORTER SLC39A7 HISTIDINE-RICH MEMBRANE PROTEIN KE4"/>
    <property type="match status" value="1"/>
</dbReference>
<feature type="transmembrane region" description="Helical" evidence="5">
    <location>
        <begin position="83"/>
        <end position="104"/>
    </location>
</feature>
<organism evidence="7">
    <name type="scientific">Spongospora subterranea</name>
    <dbReference type="NCBI Taxonomy" id="70186"/>
    <lineage>
        <taxon>Eukaryota</taxon>
        <taxon>Sar</taxon>
        <taxon>Rhizaria</taxon>
        <taxon>Endomyxa</taxon>
        <taxon>Phytomyxea</taxon>
        <taxon>Plasmodiophorida</taxon>
        <taxon>Plasmodiophoridae</taxon>
        <taxon>Spongospora</taxon>
    </lineage>
</organism>
<evidence type="ECO:0000256" key="3">
    <source>
        <dbReference type="ARBA" id="ARBA00022989"/>
    </source>
</evidence>
<feature type="transmembrane region" description="Helical" evidence="5">
    <location>
        <begin position="268"/>
        <end position="290"/>
    </location>
</feature>
<feature type="signal peptide" evidence="6">
    <location>
        <begin position="1"/>
        <end position="21"/>
    </location>
</feature>
<feature type="transmembrane region" description="Helical" evidence="5">
    <location>
        <begin position="302"/>
        <end position="322"/>
    </location>
</feature>
<evidence type="ECO:0000313" key="7">
    <source>
        <dbReference type="EMBL" id="CRZ11122.1"/>
    </source>
</evidence>
<keyword evidence="6" id="KW-0732">Signal</keyword>
<feature type="chain" id="PRO_5005223928" evidence="6">
    <location>
        <begin position="22"/>
        <end position="326"/>
    </location>
</feature>
<feature type="transmembrane region" description="Helical" evidence="5">
    <location>
        <begin position="53"/>
        <end position="76"/>
    </location>
</feature>
<evidence type="ECO:0000256" key="4">
    <source>
        <dbReference type="ARBA" id="ARBA00023136"/>
    </source>
</evidence>
<evidence type="ECO:0000256" key="1">
    <source>
        <dbReference type="ARBA" id="ARBA00004141"/>
    </source>
</evidence>
<dbReference type="Pfam" id="PF02535">
    <property type="entry name" value="Zip"/>
    <property type="match status" value="1"/>
</dbReference>
<proteinExistence type="predicted"/>
<evidence type="ECO:0000256" key="5">
    <source>
        <dbReference type="SAM" id="Phobius"/>
    </source>
</evidence>
<protein>
    <submittedName>
        <fullName evidence="7">Uncharacterized protein</fullName>
    </submittedName>
</protein>
<dbReference type="EMBL" id="HACM01010680">
    <property type="protein sequence ID" value="CRZ11122.1"/>
    <property type="molecule type" value="Transcribed_RNA"/>
</dbReference>
<name>A0A0H5RBZ2_9EUKA</name>
<dbReference type="GO" id="GO:0046873">
    <property type="term" value="F:metal ion transmembrane transporter activity"/>
    <property type="evidence" value="ECO:0007669"/>
    <property type="project" value="InterPro"/>
</dbReference>
<reference evidence="7" key="1">
    <citation type="submission" date="2015-04" db="EMBL/GenBank/DDBJ databases">
        <title>The genome sequence of the plant pathogenic Rhizarian Plasmodiophora brassicae reveals insights in its biotrophic life cycle and the origin of chitin synthesis.</title>
        <authorList>
            <person name="Schwelm A."/>
            <person name="Fogelqvist J."/>
            <person name="Knaust A."/>
            <person name="Julke S."/>
            <person name="Lilja T."/>
            <person name="Dhandapani V."/>
            <person name="Bonilla-Rosso G."/>
            <person name="Karlsson M."/>
            <person name="Shevchenko A."/>
            <person name="Choi S.R."/>
            <person name="Kim H.G."/>
            <person name="Park J.Y."/>
            <person name="Lim Y.P."/>
            <person name="Ludwig-Muller J."/>
            <person name="Dixelius C."/>
        </authorList>
    </citation>
    <scope>NUCLEOTIDE SEQUENCE</scope>
    <source>
        <tissue evidence="7">Potato root galls</tissue>
    </source>
</reference>
<dbReference type="GO" id="GO:0016020">
    <property type="term" value="C:membrane"/>
    <property type="evidence" value="ECO:0007669"/>
    <property type="project" value="UniProtKB-SubCell"/>
</dbReference>
<sequence>MKYLPVLLLLFAMCLLYTVSAHGDHCGSSCGKHKSEHVASATPVLSEVWRNRVFAVLATLLVPFCSFLGMIVVTTLALAQTTFLPVLVSFGAGTMISSSLLSSLPEAFELIDDPHTVGYVVLAGVVCALVFEFLVHSISRHDHGHAHGDGCKTVEKVAGTVDVLVTEPSTCNSTKMESMAWNILISDGLHNAVDGILIGVTFTSSLTNGFKTTGLIILHELPQEVAELCILLHAGWPVRKALIRNAASTLTILIGVIAGLLLGPLSSIANYCMAFVAGEFLYIALGQLLPSMPNDSPKNVKIISNIAFFVGIMFFGVIGFMFPHCH</sequence>
<feature type="transmembrane region" description="Helical" evidence="5">
    <location>
        <begin position="242"/>
        <end position="262"/>
    </location>
</feature>
<accession>A0A0H5RBZ2</accession>
<dbReference type="InterPro" id="IPR003689">
    <property type="entry name" value="ZIP"/>
</dbReference>